<dbReference type="AlphaFoldDB" id="A0A4V2JA25"/>
<keyword evidence="2" id="KW-0540">Nuclease</keyword>
<evidence type="ECO:0000313" key="5">
    <source>
        <dbReference type="Proteomes" id="UP000291142"/>
    </source>
</evidence>
<dbReference type="InterPro" id="IPR007346">
    <property type="entry name" value="Endonuclease-I"/>
</dbReference>
<comment type="caution">
    <text evidence="4">The sequence shown here is derived from an EMBL/GenBank/DDBJ whole genome shotgun (WGS) entry which is preliminary data.</text>
</comment>
<sequence length="203" mass="23338">MFDNLESHTVSNHTTILSYGQRHQYLYNADEDLANANNVILMYSGESRYWEEYTSGSNSYSPQTFNTEHVYPQSRLVAADAVTDLHHLRSCDATVNSDRLNYPFADSSGNYKLIGETWYPGDEWKGDVARMILYLNVRYGETFEKVGSVELFLKWNREDPVSDFEMQRNNVIYAAQGNRNAFIDNPYLATLIWGGAAAENKWQ</sequence>
<comment type="similarity">
    <text evidence="1">Belongs to the EndA/NucM nuclease family.</text>
</comment>
<keyword evidence="3" id="KW-0378">Hydrolase</keyword>
<evidence type="ECO:0000256" key="2">
    <source>
        <dbReference type="ARBA" id="ARBA00022722"/>
    </source>
</evidence>
<evidence type="ECO:0000256" key="3">
    <source>
        <dbReference type="ARBA" id="ARBA00022801"/>
    </source>
</evidence>
<gene>
    <name evidence="4" type="ORF">EYD45_09670</name>
</gene>
<dbReference type="Pfam" id="PF04231">
    <property type="entry name" value="Endonuclease_1"/>
    <property type="match status" value="1"/>
</dbReference>
<dbReference type="InterPro" id="IPR044925">
    <property type="entry name" value="His-Me_finger_sf"/>
</dbReference>
<dbReference type="PANTHER" id="PTHR33607:SF2">
    <property type="entry name" value="ENDONUCLEASE-1"/>
    <property type="match status" value="1"/>
</dbReference>
<dbReference type="PANTHER" id="PTHR33607">
    <property type="entry name" value="ENDONUCLEASE-1"/>
    <property type="match status" value="1"/>
</dbReference>
<dbReference type="SUPFAM" id="SSF54060">
    <property type="entry name" value="His-Me finger endonucleases"/>
    <property type="match status" value="1"/>
</dbReference>
<dbReference type="GO" id="GO:0004518">
    <property type="term" value="F:nuclease activity"/>
    <property type="evidence" value="ECO:0007669"/>
    <property type="project" value="UniProtKB-KW"/>
</dbReference>
<dbReference type="GO" id="GO:0016787">
    <property type="term" value="F:hydrolase activity"/>
    <property type="evidence" value="ECO:0007669"/>
    <property type="project" value="UniProtKB-KW"/>
</dbReference>
<evidence type="ECO:0000256" key="1">
    <source>
        <dbReference type="ARBA" id="ARBA00006429"/>
    </source>
</evidence>
<dbReference type="OrthoDB" id="9805017at2"/>
<reference evidence="4 5" key="1">
    <citation type="submission" date="2019-02" db="EMBL/GenBank/DDBJ databases">
        <title>Hyunsoonleella sp., isolated from marine sediment.</title>
        <authorList>
            <person name="Liu B.-T."/>
        </authorList>
    </citation>
    <scope>NUCLEOTIDE SEQUENCE [LARGE SCALE GENOMIC DNA]</scope>
    <source>
        <strain evidence="4 5">T58</strain>
    </source>
</reference>
<dbReference type="Proteomes" id="UP000291142">
    <property type="component" value="Unassembled WGS sequence"/>
</dbReference>
<evidence type="ECO:0000313" key="4">
    <source>
        <dbReference type="EMBL" id="TBN03368.1"/>
    </source>
</evidence>
<name>A0A4V2JA25_9FLAO</name>
<protein>
    <submittedName>
        <fullName evidence="4">Ribonuclease</fullName>
    </submittedName>
</protein>
<organism evidence="4 5">
    <name type="scientific">Hyunsoonleella flava</name>
    <dbReference type="NCBI Taxonomy" id="2527939"/>
    <lineage>
        <taxon>Bacteria</taxon>
        <taxon>Pseudomonadati</taxon>
        <taxon>Bacteroidota</taxon>
        <taxon>Flavobacteriia</taxon>
        <taxon>Flavobacteriales</taxon>
        <taxon>Flavobacteriaceae</taxon>
    </lineage>
</organism>
<proteinExistence type="inferred from homology"/>
<dbReference type="EMBL" id="SIRT01000007">
    <property type="protein sequence ID" value="TBN03368.1"/>
    <property type="molecule type" value="Genomic_DNA"/>
</dbReference>
<keyword evidence="5" id="KW-1185">Reference proteome</keyword>
<accession>A0A4V2JA25</accession>